<sequence length="72" mass="8637">MEILALVEDMEVRRRRFLIDPEVLMKQTTSGQMLSYCIEIQQWLPSTDYMWDFYEIEGTISSRNVFFHLVDA</sequence>
<dbReference type="EMBL" id="UZAN01041473">
    <property type="protein sequence ID" value="VDP73121.1"/>
    <property type="molecule type" value="Genomic_DNA"/>
</dbReference>
<reference evidence="3" key="1">
    <citation type="submission" date="2016-06" db="UniProtKB">
        <authorList>
            <consortium name="WormBaseParasite"/>
        </authorList>
    </citation>
    <scope>IDENTIFICATION</scope>
</reference>
<keyword evidence="2" id="KW-1185">Reference proteome</keyword>
<gene>
    <name evidence="1" type="ORF">ECPE_LOCUS4614</name>
</gene>
<proteinExistence type="predicted"/>
<organism evidence="3">
    <name type="scientific">Echinostoma caproni</name>
    <dbReference type="NCBI Taxonomy" id="27848"/>
    <lineage>
        <taxon>Eukaryota</taxon>
        <taxon>Metazoa</taxon>
        <taxon>Spiralia</taxon>
        <taxon>Lophotrochozoa</taxon>
        <taxon>Platyhelminthes</taxon>
        <taxon>Trematoda</taxon>
        <taxon>Digenea</taxon>
        <taxon>Plagiorchiida</taxon>
        <taxon>Echinostomata</taxon>
        <taxon>Echinostomatoidea</taxon>
        <taxon>Echinostomatidae</taxon>
        <taxon>Echinostoma</taxon>
    </lineage>
</organism>
<name>A0A183ACC9_9TREM</name>
<accession>A0A183ACC9</accession>
<dbReference type="WBParaSite" id="ECPE_0000462601-mRNA-1">
    <property type="protein sequence ID" value="ECPE_0000462601-mRNA-1"/>
    <property type="gene ID" value="ECPE_0000462601"/>
</dbReference>
<protein>
    <submittedName>
        <fullName evidence="1 3">Uncharacterized protein</fullName>
    </submittedName>
</protein>
<evidence type="ECO:0000313" key="3">
    <source>
        <dbReference type="WBParaSite" id="ECPE_0000462601-mRNA-1"/>
    </source>
</evidence>
<dbReference type="Proteomes" id="UP000272942">
    <property type="component" value="Unassembled WGS sequence"/>
</dbReference>
<evidence type="ECO:0000313" key="2">
    <source>
        <dbReference type="Proteomes" id="UP000272942"/>
    </source>
</evidence>
<evidence type="ECO:0000313" key="1">
    <source>
        <dbReference type="EMBL" id="VDP73121.1"/>
    </source>
</evidence>
<reference evidence="1 2" key="2">
    <citation type="submission" date="2018-11" db="EMBL/GenBank/DDBJ databases">
        <authorList>
            <consortium name="Pathogen Informatics"/>
        </authorList>
    </citation>
    <scope>NUCLEOTIDE SEQUENCE [LARGE SCALE GENOMIC DNA]</scope>
    <source>
        <strain evidence="1 2">Egypt</strain>
    </source>
</reference>
<dbReference type="AlphaFoldDB" id="A0A183ACC9"/>